<evidence type="ECO:0000256" key="1">
    <source>
        <dbReference type="SAM" id="MobiDB-lite"/>
    </source>
</evidence>
<dbReference type="CDD" id="cd16100">
    <property type="entry name" value="ARID"/>
    <property type="match status" value="1"/>
</dbReference>
<dbReference type="PROSITE" id="PS51011">
    <property type="entry name" value="ARID"/>
    <property type="match status" value="1"/>
</dbReference>
<reference evidence="3" key="1">
    <citation type="journal article" date="2021" name="Genome Biol. Evol.">
        <title>A High-Quality Reference Genome for a Parasitic Bivalve with Doubly Uniparental Inheritance (Bivalvia: Unionida).</title>
        <authorList>
            <person name="Smith C.H."/>
        </authorList>
    </citation>
    <scope>NUCLEOTIDE SEQUENCE</scope>
    <source>
        <strain evidence="3">CHS0354</strain>
    </source>
</reference>
<reference evidence="3" key="2">
    <citation type="journal article" date="2021" name="Genome Biol. Evol.">
        <title>Developing a high-quality reference genome for a parasitic bivalve with doubly uniparental inheritance (Bivalvia: Unionida).</title>
        <authorList>
            <person name="Smith C.H."/>
        </authorList>
    </citation>
    <scope>NUCLEOTIDE SEQUENCE</scope>
    <source>
        <strain evidence="3">CHS0354</strain>
        <tissue evidence="3">Mantle</tissue>
    </source>
</reference>
<dbReference type="SMART" id="SM00501">
    <property type="entry name" value="BRIGHT"/>
    <property type="match status" value="1"/>
</dbReference>
<comment type="caution">
    <text evidence="3">The sequence shown here is derived from an EMBL/GenBank/DDBJ whole genome shotgun (WGS) entry which is preliminary data.</text>
</comment>
<dbReference type="InterPro" id="IPR042778">
    <property type="entry name" value="ZCWPW1/ZCWPW2"/>
</dbReference>
<evidence type="ECO:0000313" key="4">
    <source>
        <dbReference type="Proteomes" id="UP001195483"/>
    </source>
</evidence>
<gene>
    <name evidence="3" type="ORF">CHS0354_012160</name>
</gene>
<dbReference type="SUPFAM" id="SSF63748">
    <property type="entry name" value="Tudor/PWWP/MBT"/>
    <property type="match status" value="1"/>
</dbReference>
<feature type="domain" description="ARID" evidence="2">
    <location>
        <begin position="352"/>
        <end position="443"/>
    </location>
</feature>
<organism evidence="3 4">
    <name type="scientific">Potamilus streckersoni</name>
    <dbReference type="NCBI Taxonomy" id="2493646"/>
    <lineage>
        <taxon>Eukaryota</taxon>
        <taxon>Metazoa</taxon>
        <taxon>Spiralia</taxon>
        <taxon>Lophotrochozoa</taxon>
        <taxon>Mollusca</taxon>
        <taxon>Bivalvia</taxon>
        <taxon>Autobranchia</taxon>
        <taxon>Heteroconchia</taxon>
        <taxon>Palaeoheterodonta</taxon>
        <taxon>Unionida</taxon>
        <taxon>Unionoidea</taxon>
        <taxon>Unionidae</taxon>
        <taxon>Ambleminae</taxon>
        <taxon>Lampsilini</taxon>
        <taxon>Potamilus</taxon>
    </lineage>
</organism>
<accession>A0AAE0SA84</accession>
<dbReference type="GO" id="GO:0005634">
    <property type="term" value="C:nucleus"/>
    <property type="evidence" value="ECO:0007669"/>
    <property type="project" value="TreeGrafter"/>
</dbReference>
<dbReference type="Proteomes" id="UP001195483">
    <property type="component" value="Unassembled WGS sequence"/>
</dbReference>
<evidence type="ECO:0000313" key="3">
    <source>
        <dbReference type="EMBL" id="KAK3588102.1"/>
    </source>
</evidence>
<evidence type="ECO:0000259" key="2">
    <source>
        <dbReference type="PROSITE" id="PS51011"/>
    </source>
</evidence>
<dbReference type="Gene3D" id="1.10.150.60">
    <property type="entry name" value="ARID DNA-binding domain"/>
    <property type="match status" value="1"/>
</dbReference>
<name>A0AAE0SA84_9BIVA</name>
<dbReference type="PANTHER" id="PTHR15999:SF6">
    <property type="entry name" value="ZINC FINGER CW-TYPE PWWP DOMAIN PROTEIN 2"/>
    <property type="match status" value="1"/>
</dbReference>
<dbReference type="SUPFAM" id="SSF46774">
    <property type="entry name" value="ARID-like"/>
    <property type="match status" value="1"/>
</dbReference>
<dbReference type="GO" id="GO:0003677">
    <property type="term" value="F:DNA binding"/>
    <property type="evidence" value="ECO:0007669"/>
    <property type="project" value="InterPro"/>
</dbReference>
<dbReference type="Gene3D" id="2.30.30.140">
    <property type="match status" value="1"/>
</dbReference>
<dbReference type="Pfam" id="PF01388">
    <property type="entry name" value="ARID"/>
    <property type="match status" value="1"/>
</dbReference>
<keyword evidence="4" id="KW-1185">Reference proteome</keyword>
<dbReference type="InterPro" id="IPR001606">
    <property type="entry name" value="ARID_dom"/>
</dbReference>
<feature type="region of interest" description="Disordered" evidence="1">
    <location>
        <begin position="181"/>
        <end position="214"/>
    </location>
</feature>
<dbReference type="InterPro" id="IPR036431">
    <property type="entry name" value="ARID_dom_sf"/>
</dbReference>
<dbReference type="EMBL" id="JAEAOA010000745">
    <property type="protein sequence ID" value="KAK3588102.1"/>
    <property type="molecule type" value="Genomic_DNA"/>
</dbReference>
<sequence length="622" mass="72006">MQSASEGDKQNSIGSSELFVRQEEKWPAVVTRDPVDGSHFTVDLDGDPLSYHVEYLGEQHTHGWIRSAHVELYGHRDKSTLQEPRRKKESRYRRKLSLTAHCSSKGARKTYKRNKIEDVVAEADQLLGMTCEGRISYCVFQYDPKKASKNTESVIEKVAKEKSGEFEKIYNKLKLQKTVVGKENKPTNKLTEKGRKERKFDNTKQDSEEGEQSNCKKEIRKDYDKCKFCDLKPTVLPRKRRSHIHKQKDKATSMMTKGWYNITCKNSRSANTTLLREFSLQPKSSEDSNRVTKPWADKKLTEKEEDFGDNIMTVSPRTGSPVLFNQSQLNISSSMINKTKEEKFKIDIDMYQRNERAFEHDVKRFMLRNNLKLVSTPHWYNVPVRLFQLFLAVYHRGGYKQVCENKEWRAVLRELTDRQNVKTGNTVKAFYYRNLYPYELYIKGESYDYVLTETKQKKVLVTRKKVDHVSKIVESNSKPVAIKDNVLGLETVQTSNKQILALDEGAGEDFTDLEIMLGELEQDYDALSHFSEQVDVSKKRMGINIFYHDESPNCILSQGIQPANTPSEFGFANLPDHQAQQKVPSQMSDGLGAIGSDDEDLMQEMRLMEEEMRAVEEFENFF</sequence>
<feature type="compositionally biased region" description="Basic and acidic residues" evidence="1">
    <location>
        <begin position="181"/>
        <end position="207"/>
    </location>
</feature>
<dbReference type="SMART" id="SM01014">
    <property type="entry name" value="ARID"/>
    <property type="match status" value="1"/>
</dbReference>
<reference evidence="3" key="3">
    <citation type="submission" date="2023-05" db="EMBL/GenBank/DDBJ databases">
        <authorList>
            <person name="Smith C.H."/>
        </authorList>
    </citation>
    <scope>NUCLEOTIDE SEQUENCE</scope>
    <source>
        <strain evidence="3">CHS0354</strain>
        <tissue evidence="3">Mantle</tissue>
    </source>
</reference>
<protein>
    <recommendedName>
        <fullName evidence="2">ARID domain-containing protein</fullName>
    </recommendedName>
</protein>
<dbReference type="PANTHER" id="PTHR15999">
    <property type="entry name" value="ZINC FINGER CW-TYPE PWWP DOMAIN PROTEIN 1"/>
    <property type="match status" value="1"/>
</dbReference>
<dbReference type="AlphaFoldDB" id="A0AAE0SA84"/>
<proteinExistence type="predicted"/>